<evidence type="ECO:0000256" key="2">
    <source>
        <dbReference type="ARBA" id="ARBA00012528"/>
    </source>
</evidence>
<comment type="catalytic activity">
    <reaction evidence="5">
        <text>2 GTP = 3',3'-c-di-GMP + 2 diphosphate</text>
        <dbReference type="Rhea" id="RHEA:24898"/>
        <dbReference type="ChEBI" id="CHEBI:33019"/>
        <dbReference type="ChEBI" id="CHEBI:37565"/>
        <dbReference type="ChEBI" id="CHEBI:58805"/>
        <dbReference type="EC" id="2.7.7.65"/>
    </reaction>
</comment>
<dbReference type="InterPro" id="IPR035938">
    <property type="entry name" value="Hemerythrin-like_sf"/>
</dbReference>
<organism evidence="8 9">
    <name type="scientific">Telmatospirillum siberiense</name>
    <dbReference type="NCBI Taxonomy" id="382514"/>
    <lineage>
        <taxon>Bacteria</taxon>
        <taxon>Pseudomonadati</taxon>
        <taxon>Pseudomonadota</taxon>
        <taxon>Alphaproteobacteria</taxon>
        <taxon>Rhodospirillales</taxon>
        <taxon>Rhodospirillaceae</taxon>
        <taxon>Telmatospirillum</taxon>
    </lineage>
</organism>
<dbReference type="SMART" id="SM00267">
    <property type="entry name" value="GGDEF"/>
    <property type="match status" value="1"/>
</dbReference>
<dbReference type="SUPFAM" id="SSF47188">
    <property type="entry name" value="Hemerythrin-like"/>
    <property type="match status" value="1"/>
</dbReference>
<dbReference type="EMBL" id="PIUM01000002">
    <property type="protein sequence ID" value="PKU26135.1"/>
    <property type="molecule type" value="Genomic_DNA"/>
</dbReference>
<feature type="transmembrane region" description="Helical" evidence="6">
    <location>
        <begin position="113"/>
        <end position="134"/>
    </location>
</feature>
<reference evidence="9" key="1">
    <citation type="submission" date="2017-12" db="EMBL/GenBank/DDBJ databases">
        <title>Draft genome sequence of Telmatospirillum siberiense 26-4b1T, an acidotolerant peatland alphaproteobacterium potentially involved in sulfur cycling.</title>
        <authorList>
            <person name="Hausmann B."/>
            <person name="Pjevac P."/>
            <person name="Schreck K."/>
            <person name="Herbold C.W."/>
            <person name="Daims H."/>
            <person name="Wagner M."/>
            <person name="Pester M."/>
            <person name="Loy A."/>
        </authorList>
    </citation>
    <scope>NUCLEOTIDE SEQUENCE [LARGE SCALE GENOMIC DNA]</scope>
    <source>
        <strain evidence="9">26-4b1</strain>
    </source>
</reference>
<proteinExistence type="inferred from homology"/>
<comment type="similarity">
    <text evidence="1">Belongs to the hemerythrin family.</text>
</comment>
<dbReference type="PANTHER" id="PTHR45138">
    <property type="entry name" value="REGULATORY COMPONENTS OF SENSORY TRANSDUCTION SYSTEM"/>
    <property type="match status" value="1"/>
</dbReference>
<evidence type="ECO:0000256" key="3">
    <source>
        <dbReference type="ARBA" id="ARBA00022723"/>
    </source>
</evidence>
<dbReference type="Pfam" id="PF00990">
    <property type="entry name" value="GGDEF"/>
    <property type="match status" value="1"/>
</dbReference>
<comment type="caution">
    <text evidence="8">The sequence shown here is derived from an EMBL/GenBank/DDBJ whole genome shotgun (WGS) entry which is preliminary data.</text>
</comment>
<keyword evidence="4" id="KW-0408">Iron</keyword>
<dbReference type="InterPro" id="IPR000160">
    <property type="entry name" value="GGDEF_dom"/>
</dbReference>
<dbReference type="InterPro" id="IPR012827">
    <property type="entry name" value="Hemerythrin_metal-bd"/>
</dbReference>
<feature type="transmembrane region" description="Helical" evidence="6">
    <location>
        <begin position="146"/>
        <end position="165"/>
    </location>
</feature>
<evidence type="ECO:0000313" key="9">
    <source>
        <dbReference type="Proteomes" id="UP000233293"/>
    </source>
</evidence>
<evidence type="ECO:0000259" key="7">
    <source>
        <dbReference type="PROSITE" id="PS50887"/>
    </source>
</evidence>
<protein>
    <recommendedName>
        <fullName evidence="2">diguanylate cyclase</fullName>
        <ecNumber evidence="2">2.7.7.65</ecNumber>
    </recommendedName>
</protein>
<keyword evidence="6" id="KW-0812">Transmembrane</keyword>
<feature type="transmembrane region" description="Helical" evidence="6">
    <location>
        <begin position="63"/>
        <end position="84"/>
    </location>
</feature>
<gene>
    <name evidence="8" type="ORF">CWS72_03125</name>
</gene>
<feature type="transmembrane region" description="Helical" evidence="6">
    <location>
        <begin position="185"/>
        <end position="204"/>
    </location>
</feature>
<dbReference type="OrthoDB" id="7366409at2"/>
<feature type="transmembrane region" description="Helical" evidence="6">
    <location>
        <begin position="6"/>
        <end position="25"/>
    </location>
</feature>
<dbReference type="PANTHER" id="PTHR45138:SF9">
    <property type="entry name" value="DIGUANYLATE CYCLASE DGCM-RELATED"/>
    <property type="match status" value="1"/>
</dbReference>
<dbReference type="InterPro" id="IPR043128">
    <property type="entry name" value="Rev_trsase/Diguanyl_cyclase"/>
</dbReference>
<dbReference type="SUPFAM" id="SSF55073">
    <property type="entry name" value="Nucleotide cyclase"/>
    <property type="match status" value="1"/>
</dbReference>
<evidence type="ECO:0000256" key="1">
    <source>
        <dbReference type="ARBA" id="ARBA00010587"/>
    </source>
</evidence>
<dbReference type="FunFam" id="3.30.70.270:FF:000001">
    <property type="entry name" value="Diguanylate cyclase domain protein"/>
    <property type="match status" value="1"/>
</dbReference>
<keyword evidence="3" id="KW-0479">Metal-binding</keyword>
<dbReference type="CDD" id="cd12107">
    <property type="entry name" value="Hemerythrin"/>
    <property type="match status" value="1"/>
</dbReference>
<keyword evidence="6" id="KW-0472">Membrane</keyword>
<sequence>MIHIQTVFIIILIISFSLGGSIRLASPTEPNSGLKQLSHAMILHGSAYLIILLSPWLGKTSLLPAQIMISLFFSFSMHAISLFHRRNMPKILHFLPAVLTALFTAIFIDNAEGRIVCNSMVLIGVDLYVLRMMAAERKNTPGKGQYMVDFAVLLNLAVMFCREYFSLTGKSHIQNISDSTLSQSLLYLSALTGLIFLAIGFVLMTKERTDHLNREMILTDKLTGVWNRRKLDEVGHAELLRLVRYGTPSSLMIIDIDNFKVINDTFGHATGDSILCLVATVCGQSIRETDILGRWGGEEFIVILPGAGVDESLQVAERLRMAINTIETGLDRTLSVSIGLSLGLSSDDWHQWFERADAALYRAKSSGKNCSFFDISLQQENGISQISWNPSDILGIPAVDEDHRNLIATANDFLTFSATDYDKRQAYARLQQIERKILRHFRREEMLLEELVPDGVASHREKHRLLENRMRFLMEKFRRDDIPLHAVVQFVVFEMCAQHIALHDKEAFGR</sequence>
<dbReference type="RefSeq" id="WP_101249096.1">
    <property type="nucleotide sequence ID" value="NZ_PIUM01000002.1"/>
</dbReference>
<dbReference type="GO" id="GO:0052621">
    <property type="term" value="F:diguanylate cyclase activity"/>
    <property type="evidence" value="ECO:0007669"/>
    <property type="project" value="UniProtKB-EC"/>
</dbReference>
<name>A0A2N3Q0F6_9PROT</name>
<dbReference type="InterPro" id="IPR029787">
    <property type="entry name" value="Nucleotide_cyclase"/>
</dbReference>
<feature type="transmembrane region" description="Helical" evidence="6">
    <location>
        <begin position="91"/>
        <end position="107"/>
    </location>
</feature>
<dbReference type="EC" id="2.7.7.65" evidence="2"/>
<accession>A0A2N3Q0F6</accession>
<dbReference type="GO" id="GO:0046872">
    <property type="term" value="F:metal ion binding"/>
    <property type="evidence" value="ECO:0007669"/>
    <property type="project" value="UniProtKB-KW"/>
</dbReference>
<dbReference type="NCBIfam" id="TIGR00254">
    <property type="entry name" value="GGDEF"/>
    <property type="match status" value="1"/>
</dbReference>
<dbReference type="NCBIfam" id="TIGR02481">
    <property type="entry name" value="hemeryth_dom"/>
    <property type="match status" value="1"/>
</dbReference>
<dbReference type="Proteomes" id="UP000233293">
    <property type="component" value="Unassembled WGS sequence"/>
</dbReference>
<feature type="transmembrane region" description="Helical" evidence="6">
    <location>
        <begin position="37"/>
        <end position="57"/>
    </location>
</feature>
<dbReference type="InterPro" id="IPR050469">
    <property type="entry name" value="Diguanylate_Cyclase"/>
</dbReference>
<evidence type="ECO:0000256" key="4">
    <source>
        <dbReference type="ARBA" id="ARBA00023004"/>
    </source>
</evidence>
<dbReference type="PROSITE" id="PS50887">
    <property type="entry name" value="GGDEF"/>
    <property type="match status" value="1"/>
</dbReference>
<evidence type="ECO:0000256" key="6">
    <source>
        <dbReference type="SAM" id="Phobius"/>
    </source>
</evidence>
<evidence type="ECO:0000313" key="8">
    <source>
        <dbReference type="EMBL" id="PKU26135.1"/>
    </source>
</evidence>
<feature type="domain" description="GGDEF" evidence="7">
    <location>
        <begin position="247"/>
        <end position="375"/>
    </location>
</feature>
<evidence type="ECO:0000256" key="5">
    <source>
        <dbReference type="ARBA" id="ARBA00034247"/>
    </source>
</evidence>
<keyword evidence="9" id="KW-1185">Reference proteome</keyword>
<dbReference type="Gene3D" id="1.20.120.50">
    <property type="entry name" value="Hemerythrin-like"/>
    <property type="match status" value="1"/>
</dbReference>
<dbReference type="AlphaFoldDB" id="A0A2N3Q0F6"/>
<dbReference type="CDD" id="cd01949">
    <property type="entry name" value="GGDEF"/>
    <property type="match status" value="1"/>
</dbReference>
<dbReference type="Gene3D" id="3.30.70.270">
    <property type="match status" value="1"/>
</dbReference>
<keyword evidence="6" id="KW-1133">Transmembrane helix</keyword>